<sequence length="1337" mass="145013">MSRIGGHVLSNRLQPSASQLPLHSAPAGWIEVSSQVDLPDLRPTVRRNGSSRTRRTREDEGNDTELDGDDEFHVSSTSLPASRRRAESLSLTQSPCLPPSSTPPILSPQESPVLGAQSAALLPRISRTQSLNTTHSHRSSAKPHHTRSQLHDDVGVGRQPSLNADQQSGIGPLQKRMQRIRIFDGDTITDNDDDSYENSSEQNTSSKEKKSPKSEGYSTVHATLEKKIQRIRIFDGDTITDGEDKDENHDDVSQNSDMLTKQPPERRNAIHTEDSLKASDSLQGKVQRIRIFDGDTISNDDGYPNQDSAKTLQLAEDNSTLAPISPVLDGSRGRKLNTRIAVRTDLDSPIANRGPGPFDSQQPPSFIPSPLVPSPLDNSATPLTKPSAIQNPYYGQWNLQESHLVEPLIAPGRNRSVSPDSRKGTLDLVSLERKATQTSIAQTLRSDLSSSDTDEYHEYDKDLEVGLSAKKCQVSGNPQAPAAFPPPNANIENPKTRPPMLEYQSRPRAPPPLNTEINDWDMNEASPAGPGRPSPADSKGRRTSLFRGLGLKLPSKDKDRDNGLNTLHKSSFEELGQARRKSSSFFKMRNSSPGGLTPSPSTHSFSRSALSATSSTGHPPWAYTKASSDRPMSAHSPLSTSLSGPRSANSPLGNDVMSSGSIPSSATRSRFSGITGIFRQSLSGPSTGPKTAASHGNLRDVSQSLTNATTITRNKNNAALAFTPGHIHHRSNTRPLARPASQVLSPTGWETEEWNGPKSAGLVSQFGHSKPNLQPESLPSSRMGDSELLLSASVPQRRRQNSPYRKAHGDWSEFMTHSSNASICNQISSSPTPSSTARNQTTLPGSPGLSGFPTRRGGIERDGFLLRAHKSTNSLISASSAEYRSPKMAMRDLASQHDRAISSGSSRLGEIHQFPDSSSLRSIPSYAVPAQSSPLAEPSTVPALAASQDIETPSSVTLPHSSAWPGHSIPRSHPYPHPAGDSASTPTSGNQAADFPSSGALSSQSNLHFSQTTQQDQHQQGTLSKWLGTKPTQTQFSKGQPGQQTRLPQQSKGLAKSFLGVFKKITSKASDPTLGQDSSTPQVQPDQATYNQVLQPPILPTNQYPSSPTHSELWSLLGHVNTMQATTPFHHAKYQGTHSQQHIQTLPYNHLAHEEQDHQSLHNQVSSWPTYSSMHTSENPHDLQSTVSYQTSMEAIPYMQGVDLYASPPLHSTSEGHVGDLPRDNGMVNSNGQTVGTSVSITPMTGFQSTMTQNGSPQLSTKVSPHHHIKTSSVMLENKQNHYQQISINNRYIAGSKAGHSGEPMDKKTEDTPMMSATAYPGQEWNPYRMTTFDDSD</sequence>
<feature type="compositionally biased region" description="Acidic residues" evidence="1">
    <location>
        <begin position="60"/>
        <end position="70"/>
    </location>
</feature>
<feature type="region of interest" description="Disordered" evidence="1">
    <location>
        <begin position="950"/>
        <end position="1022"/>
    </location>
</feature>
<dbReference type="OrthoDB" id="5151921at2759"/>
<organism evidence="2 3">
    <name type="scientific">Ceratocystis fimbriata CBS 114723</name>
    <dbReference type="NCBI Taxonomy" id="1035309"/>
    <lineage>
        <taxon>Eukaryota</taxon>
        <taxon>Fungi</taxon>
        <taxon>Dikarya</taxon>
        <taxon>Ascomycota</taxon>
        <taxon>Pezizomycotina</taxon>
        <taxon>Sordariomycetes</taxon>
        <taxon>Hypocreomycetidae</taxon>
        <taxon>Microascales</taxon>
        <taxon>Ceratocystidaceae</taxon>
        <taxon>Ceratocystis</taxon>
    </lineage>
</organism>
<evidence type="ECO:0000313" key="3">
    <source>
        <dbReference type="Proteomes" id="UP000222788"/>
    </source>
</evidence>
<feature type="compositionally biased region" description="Basic and acidic residues" evidence="1">
    <location>
        <begin position="263"/>
        <end position="277"/>
    </location>
</feature>
<feature type="region of interest" description="Disordered" evidence="1">
    <location>
        <begin position="474"/>
        <end position="701"/>
    </location>
</feature>
<accession>A0A2C5WUP1</accession>
<feature type="region of interest" description="Disordered" evidence="1">
    <location>
        <begin position="1"/>
        <end position="20"/>
    </location>
</feature>
<feature type="compositionally biased region" description="Low complexity" evidence="1">
    <location>
        <begin position="525"/>
        <end position="536"/>
    </location>
</feature>
<feature type="region of interest" description="Disordered" evidence="1">
    <location>
        <begin position="1297"/>
        <end position="1337"/>
    </location>
</feature>
<comment type="caution">
    <text evidence="2">The sequence shown here is derived from an EMBL/GenBank/DDBJ whole genome shotgun (WGS) entry which is preliminary data.</text>
</comment>
<evidence type="ECO:0000313" key="2">
    <source>
        <dbReference type="EMBL" id="PHH49430.1"/>
    </source>
</evidence>
<reference evidence="2 3" key="2">
    <citation type="journal article" date="2013" name="IMA Fungus">
        <title>IMA Genome-F 1: Ceratocystis fimbriata: Draft nuclear genome sequence for the plant pathogen, Ceratocystis fimbriata.</title>
        <authorList>
            <person name="Wilken P.M."/>
            <person name="Steenkamp E.T."/>
            <person name="Wingfield M.J."/>
            <person name="de Beer Z.W."/>
            <person name="Wingfield B.D."/>
        </authorList>
    </citation>
    <scope>NUCLEOTIDE SEQUENCE [LARGE SCALE GENOMIC DNA]</scope>
    <source>
        <strain evidence="2 3">CBS 114723</strain>
    </source>
</reference>
<protein>
    <submittedName>
        <fullName evidence="2">Flocculation protein FLO11</fullName>
    </submittedName>
</protein>
<gene>
    <name evidence="2" type="primary">FLO11_0</name>
    <name evidence="2" type="ORF">CFIMG_005865RA</name>
</gene>
<feature type="region of interest" description="Disordered" evidence="1">
    <location>
        <begin position="347"/>
        <end position="368"/>
    </location>
</feature>
<feature type="region of interest" description="Disordered" evidence="1">
    <location>
        <begin position="130"/>
        <end position="218"/>
    </location>
</feature>
<reference evidence="2 3" key="1">
    <citation type="journal article" date="2013" name="Fungal Biol.">
        <title>Analysis of microsatellite markers in the genome of the plant pathogen Ceratocystis fimbriata.</title>
        <authorList>
            <person name="Simpson M.C."/>
            <person name="Wilken P.M."/>
            <person name="Coetzee M.P."/>
            <person name="Wingfield M.J."/>
            <person name="Wingfield B.D."/>
        </authorList>
    </citation>
    <scope>NUCLEOTIDE SEQUENCE [LARGE SCALE GENOMIC DNA]</scope>
    <source>
        <strain evidence="2 3">CBS 114723</strain>
    </source>
</reference>
<feature type="compositionally biased region" description="Acidic residues" evidence="1">
    <location>
        <begin position="187"/>
        <end position="196"/>
    </location>
</feature>
<name>A0A2C5WUP1_9PEZI</name>
<feature type="compositionally biased region" description="Polar residues" evidence="1">
    <location>
        <begin position="11"/>
        <end position="20"/>
    </location>
</feature>
<feature type="region of interest" description="Disordered" evidence="1">
    <location>
        <begin position="1031"/>
        <end position="1050"/>
    </location>
</feature>
<feature type="compositionally biased region" description="Polar residues" evidence="1">
    <location>
        <begin position="771"/>
        <end position="780"/>
    </location>
</feature>
<feature type="region of interest" description="Disordered" evidence="1">
    <location>
        <begin position="894"/>
        <end position="922"/>
    </location>
</feature>
<feature type="compositionally biased region" description="Pro residues" evidence="1">
    <location>
        <begin position="96"/>
        <end position="106"/>
    </location>
</feature>
<feature type="compositionally biased region" description="Polar residues" evidence="1">
    <location>
        <begin position="160"/>
        <end position="169"/>
    </location>
</feature>
<keyword evidence="3" id="KW-1185">Reference proteome</keyword>
<feature type="compositionally biased region" description="Polar residues" evidence="1">
    <location>
        <begin position="999"/>
        <end position="1010"/>
    </location>
</feature>
<feature type="compositionally biased region" description="Low complexity" evidence="1">
    <location>
        <begin position="591"/>
        <end position="616"/>
    </location>
</feature>
<feature type="compositionally biased region" description="Polar residues" evidence="1">
    <location>
        <begin position="982"/>
        <end position="991"/>
    </location>
</feature>
<feature type="region of interest" description="Disordered" evidence="1">
    <location>
        <begin position="237"/>
        <end position="281"/>
    </location>
</feature>
<feature type="compositionally biased region" description="Polar residues" evidence="1">
    <location>
        <begin position="823"/>
        <end position="844"/>
    </location>
</feature>
<feature type="compositionally biased region" description="Basic residues" evidence="1">
    <location>
        <begin position="135"/>
        <end position="148"/>
    </location>
</feature>
<dbReference type="Proteomes" id="UP000222788">
    <property type="component" value="Unassembled WGS sequence"/>
</dbReference>
<evidence type="ECO:0000256" key="1">
    <source>
        <dbReference type="SAM" id="MobiDB-lite"/>
    </source>
</evidence>
<feature type="region of interest" description="Disordered" evidence="1">
    <location>
        <begin position="823"/>
        <end position="857"/>
    </location>
</feature>
<feature type="compositionally biased region" description="Polar residues" evidence="1">
    <location>
        <begin position="950"/>
        <end position="960"/>
    </location>
</feature>
<proteinExistence type="predicted"/>
<feature type="region of interest" description="Disordered" evidence="1">
    <location>
        <begin position="35"/>
        <end position="111"/>
    </location>
</feature>
<feature type="compositionally biased region" description="Polar residues" evidence="1">
    <location>
        <begin position="636"/>
        <end position="689"/>
    </location>
</feature>
<dbReference type="EMBL" id="APWK03000206">
    <property type="protein sequence ID" value="PHH49430.1"/>
    <property type="molecule type" value="Genomic_DNA"/>
</dbReference>
<feature type="compositionally biased region" description="Low complexity" evidence="1">
    <location>
        <begin position="1011"/>
        <end position="1022"/>
    </location>
</feature>
<feature type="region of interest" description="Disordered" evidence="1">
    <location>
        <begin position="747"/>
        <end position="784"/>
    </location>
</feature>